<sequence>MSARSPLTSAVARLRTTNPYAVDTAVAALVLFAVSLQWLFPDEGDDPLTGQGWLLGAATAVPLVWRRAAPFATACAVSVATPTQAMHHAPPPDLMYGGFVVLYTLAALARPWQRRMMLAGWLIGVAVTIRHREDAEPFEYAFQLLSIVCAYALGTLARTQRAYTAELEDRARRLERERAADTARAMAQERSRIARDMHDILAHAVSLMVVQAEAGPVVVRSDPARAEAAFDAIATAGRDAMTQLRRILGVLKEEQSAAGPQRLPQPGLAALSGLVRQVGESTGLRVELRVSGEPRPLPPDTEVAAYRIAQEALTNTVKHAYASSATVGLDWAEDEVTLTVTDDGRGPSAPDGGGHGLIGVRERAAACGGGAVVGGGPDGGFRVVVRLPVAAGRRAALG</sequence>
<evidence type="ECO:0000313" key="11">
    <source>
        <dbReference type="EMBL" id="AQS66522.1"/>
    </source>
</evidence>
<dbReference type="SUPFAM" id="SSF55874">
    <property type="entry name" value="ATPase domain of HSP90 chaperone/DNA topoisomerase II/histidine kinase"/>
    <property type="match status" value="1"/>
</dbReference>
<keyword evidence="4" id="KW-0808">Transferase</keyword>
<evidence type="ECO:0000256" key="7">
    <source>
        <dbReference type="ARBA" id="ARBA00022840"/>
    </source>
</evidence>
<proteinExistence type="predicted"/>
<keyword evidence="3" id="KW-0597">Phosphoprotein</keyword>
<evidence type="ECO:0000256" key="9">
    <source>
        <dbReference type="SAM" id="Coils"/>
    </source>
</evidence>
<gene>
    <name evidence="11" type="ORF">B1H29_05930</name>
</gene>
<keyword evidence="7" id="KW-0067">ATP-binding</keyword>
<dbReference type="EMBL" id="CP019724">
    <property type="protein sequence ID" value="AQS66522.1"/>
    <property type="molecule type" value="Genomic_DNA"/>
</dbReference>
<dbReference type="PANTHER" id="PTHR24421">
    <property type="entry name" value="NITRATE/NITRITE SENSOR PROTEIN NARX-RELATED"/>
    <property type="match status" value="1"/>
</dbReference>
<evidence type="ECO:0000256" key="3">
    <source>
        <dbReference type="ARBA" id="ARBA00022553"/>
    </source>
</evidence>
<evidence type="ECO:0000256" key="4">
    <source>
        <dbReference type="ARBA" id="ARBA00022679"/>
    </source>
</evidence>
<organism evidence="11 12">
    <name type="scientific">Streptomyces pactum</name>
    <dbReference type="NCBI Taxonomy" id="68249"/>
    <lineage>
        <taxon>Bacteria</taxon>
        <taxon>Bacillati</taxon>
        <taxon>Actinomycetota</taxon>
        <taxon>Actinomycetes</taxon>
        <taxon>Kitasatosporales</taxon>
        <taxon>Streptomycetaceae</taxon>
        <taxon>Streptomyces</taxon>
    </lineage>
</organism>
<feature type="coiled-coil region" evidence="9">
    <location>
        <begin position="157"/>
        <end position="184"/>
    </location>
</feature>
<dbReference type="Pfam" id="PF23539">
    <property type="entry name" value="DUF7134"/>
    <property type="match status" value="1"/>
</dbReference>
<dbReference type="GO" id="GO:0046983">
    <property type="term" value="F:protein dimerization activity"/>
    <property type="evidence" value="ECO:0007669"/>
    <property type="project" value="InterPro"/>
</dbReference>
<keyword evidence="8" id="KW-0902">Two-component regulatory system</keyword>
<dbReference type="KEGG" id="spac:B1H29_05930"/>
<dbReference type="GO" id="GO:0016020">
    <property type="term" value="C:membrane"/>
    <property type="evidence" value="ECO:0007669"/>
    <property type="project" value="InterPro"/>
</dbReference>
<evidence type="ECO:0000313" key="12">
    <source>
        <dbReference type="Proteomes" id="UP000189443"/>
    </source>
</evidence>
<evidence type="ECO:0000256" key="6">
    <source>
        <dbReference type="ARBA" id="ARBA00022777"/>
    </source>
</evidence>
<keyword evidence="12" id="KW-1185">Reference proteome</keyword>
<dbReference type="EC" id="2.7.13.3" evidence="2"/>
<dbReference type="PANTHER" id="PTHR24421:SF10">
    <property type="entry name" value="NITRATE_NITRITE SENSOR PROTEIN NARQ"/>
    <property type="match status" value="1"/>
</dbReference>
<dbReference type="Gene3D" id="3.30.565.10">
    <property type="entry name" value="Histidine kinase-like ATPase, C-terminal domain"/>
    <property type="match status" value="1"/>
</dbReference>
<dbReference type="InterPro" id="IPR050482">
    <property type="entry name" value="Sensor_HK_TwoCompSys"/>
</dbReference>
<dbReference type="Gene3D" id="1.20.5.1930">
    <property type="match status" value="1"/>
</dbReference>
<evidence type="ECO:0000256" key="5">
    <source>
        <dbReference type="ARBA" id="ARBA00022741"/>
    </source>
</evidence>
<evidence type="ECO:0000256" key="1">
    <source>
        <dbReference type="ARBA" id="ARBA00000085"/>
    </source>
</evidence>
<reference evidence="11 12" key="1">
    <citation type="submission" date="2017-02" db="EMBL/GenBank/DDBJ databases">
        <title>Streptomyces pactum ACT12 Genome sequencing and assembly.</title>
        <authorList>
            <person name="Xue Q."/>
            <person name="Yan X."/>
            <person name="Jia L."/>
            <person name="Yan H."/>
        </authorList>
    </citation>
    <scope>NUCLEOTIDE SEQUENCE [LARGE SCALE GENOMIC DNA]</scope>
    <source>
        <strain evidence="11 12">ACT12</strain>
    </source>
</reference>
<keyword evidence="9" id="KW-0175">Coiled coil</keyword>
<keyword evidence="5" id="KW-0547">Nucleotide-binding</keyword>
<dbReference type="Pfam" id="PF02518">
    <property type="entry name" value="HATPase_c"/>
    <property type="match status" value="1"/>
</dbReference>
<evidence type="ECO:0000259" key="10">
    <source>
        <dbReference type="SMART" id="SM00387"/>
    </source>
</evidence>
<accession>A0A1S6J422</accession>
<dbReference type="InterPro" id="IPR003594">
    <property type="entry name" value="HATPase_dom"/>
</dbReference>
<dbReference type="RefSeq" id="WP_055419220.1">
    <property type="nucleotide sequence ID" value="NZ_CP019724.1"/>
</dbReference>
<keyword evidence="6 11" id="KW-0418">Kinase</keyword>
<dbReference type="CDD" id="cd16917">
    <property type="entry name" value="HATPase_UhpB-NarQ-NarX-like"/>
    <property type="match status" value="1"/>
</dbReference>
<evidence type="ECO:0000256" key="8">
    <source>
        <dbReference type="ARBA" id="ARBA00023012"/>
    </source>
</evidence>
<protein>
    <recommendedName>
        <fullName evidence="2">histidine kinase</fullName>
        <ecNumber evidence="2">2.7.13.3</ecNumber>
    </recommendedName>
</protein>
<dbReference type="GO" id="GO:0000155">
    <property type="term" value="F:phosphorelay sensor kinase activity"/>
    <property type="evidence" value="ECO:0007669"/>
    <property type="project" value="InterPro"/>
</dbReference>
<dbReference type="SMART" id="SM00387">
    <property type="entry name" value="HATPase_c"/>
    <property type="match status" value="1"/>
</dbReference>
<evidence type="ECO:0000256" key="2">
    <source>
        <dbReference type="ARBA" id="ARBA00012438"/>
    </source>
</evidence>
<dbReference type="InterPro" id="IPR036890">
    <property type="entry name" value="HATPase_C_sf"/>
</dbReference>
<dbReference type="InterPro" id="IPR011712">
    <property type="entry name" value="Sig_transdc_His_kin_sub3_dim/P"/>
</dbReference>
<name>A0A1S6J422_9ACTN</name>
<dbReference type="InterPro" id="IPR055558">
    <property type="entry name" value="DUF7134"/>
</dbReference>
<dbReference type="OrthoDB" id="227596at2"/>
<dbReference type="AlphaFoldDB" id="A0A1S6J422"/>
<dbReference type="Proteomes" id="UP000189443">
    <property type="component" value="Chromosome"/>
</dbReference>
<comment type="catalytic activity">
    <reaction evidence="1">
        <text>ATP + protein L-histidine = ADP + protein N-phospho-L-histidine.</text>
        <dbReference type="EC" id="2.7.13.3"/>
    </reaction>
</comment>
<dbReference type="GO" id="GO:0005524">
    <property type="term" value="F:ATP binding"/>
    <property type="evidence" value="ECO:0007669"/>
    <property type="project" value="UniProtKB-KW"/>
</dbReference>
<feature type="domain" description="Histidine kinase/HSP90-like ATPase" evidence="10">
    <location>
        <begin position="300"/>
        <end position="391"/>
    </location>
</feature>
<dbReference type="Pfam" id="PF07730">
    <property type="entry name" value="HisKA_3"/>
    <property type="match status" value="1"/>
</dbReference>